<proteinExistence type="predicted"/>
<dbReference type="AlphaFoldDB" id="A0ABD1PGC3"/>
<organism evidence="1 2">
    <name type="scientific">Forsythia ovata</name>
    <dbReference type="NCBI Taxonomy" id="205694"/>
    <lineage>
        <taxon>Eukaryota</taxon>
        <taxon>Viridiplantae</taxon>
        <taxon>Streptophyta</taxon>
        <taxon>Embryophyta</taxon>
        <taxon>Tracheophyta</taxon>
        <taxon>Spermatophyta</taxon>
        <taxon>Magnoliopsida</taxon>
        <taxon>eudicotyledons</taxon>
        <taxon>Gunneridae</taxon>
        <taxon>Pentapetalae</taxon>
        <taxon>asterids</taxon>
        <taxon>lamiids</taxon>
        <taxon>Lamiales</taxon>
        <taxon>Oleaceae</taxon>
        <taxon>Forsythieae</taxon>
        <taxon>Forsythia</taxon>
    </lineage>
</organism>
<dbReference type="EMBL" id="JBFOLJ010000020">
    <property type="protein sequence ID" value="KAL2462962.1"/>
    <property type="molecule type" value="Genomic_DNA"/>
</dbReference>
<reference evidence="2" key="1">
    <citation type="submission" date="2024-07" db="EMBL/GenBank/DDBJ databases">
        <title>Two chromosome-level genome assemblies of Korean endemic species Abeliophyllum distichum and Forsythia ovata (Oleaceae).</title>
        <authorList>
            <person name="Jang H."/>
        </authorList>
    </citation>
    <scope>NUCLEOTIDE SEQUENCE [LARGE SCALE GENOMIC DNA]</scope>
</reference>
<evidence type="ECO:0000313" key="2">
    <source>
        <dbReference type="Proteomes" id="UP001604277"/>
    </source>
</evidence>
<name>A0ABD1PGC3_9LAMI</name>
<evidence type="ECO:0000313" key="1">
    <source>
        <dbReference type="EMBL" id="KAL2462962.1"/>
    </source>
</evidence>
<gene>
    <name evidence="1" type="ORF">Fot_54199</name>
</gene>
<protein>
    <submittedName>
        <fullName evidence="1">Uncharacterized protein</fullName>
    </submittedName>
</protein>
<dbReference type="PANTHER" id="PTHR33972:SF26">
    <property type="match status" value="1"/>
</dbReference>
<keyword evidence="2" id="KW-1185">Reference proteome</keyword>
<sequence>MELYHQKSIILHLVELDPPSSSQSNSHEAAAEVISAGIKKLKKAIHRIVVHRSAPDWLPFLPGHSYWVPPSNSNGIMRHPQSLIEVVGNLTMVAETNQGTPLDFLSEDETMSFSSAHGWPSTTYFIKGNAKIQRLFVCCWVFPAYLIEGIK</sequence>
<accession>A0ABD1PGC3</accession>
<dbReference type="Proteomes" id="UP001604277">
    <property type="component" value="Unassembled WGS sequence"/>
</dbReference>
<comment type="caution">
    <text evidence="1">The sequence shown here is derived from an EMBL/GenBank/DDBJ whole genome shotgun (WGS) entry which is preliminary data.</text>
</comment>
<dbReference type="PANTHER" id="PTHR33972">
    <property type="entry name" value="EXPRESSED PROTEIN"/>
    <property type="match status" value="1"/>
</dbReference>